<dbReference type="PANTHER" id="PTHR11475">
    <property type="entry name" value="OXIDASE/PEROXIDASE"/>
    <property type="match status" value="1"/>
</dbReference>
<keyword evidence="1" id="KW-0560">Oxidoreductase</keyword>
<evidence type="ECO:0000313" key="4">
    <source>
        <dbReference type="EMBL" id="KAL0271440.1"/>
    </source>
</evidence>
<dbReference type="GO" id="GO:0004601">
    <property type="term" value="F:peroxidase activity"/>
    <property type="evidence" value="ECO:0007669"/>
    <property type="project" value="UniProtKB-KW"/>
</dbReference>
<dbReference type="PANTHER" id="PTHR11475:SF86">
    <property type="entry name" value="PEROXIDASE"/>
    <property type="match status" value="1"/>
</dbReference>
<gene>
    <name evidence="4" type="ORF">PYX00_008536</name>
</gene>
<keyword evidence="2" id="KW-0408">Iron</keyword>
<dbReference type="InterPro" id="IPR019791">
    <property type="entry name" value="Haem_peroxidase_animal"/>
</dbReference>
<dbReference type="EMBL" id="JARGDH010000004">
    <property type="protein sequence ID" value="KAL0271440.1"/>
    <property type="molecule type" value="Genomic_DNA"/>
</dbReference>
<evidence type="ECO:0000256" key="2">
    <source>
        <dbReference type="PIRSR" id="PIRSR619791-2"/>
    </source>
</evidence>
<dbReference type="GO" id="GO:0046872">
    <property type="term" value="F:metal ion binding"/>
    <property type="evidence" value="ECO:0007669"/>
    <property type="project" value="UniProtKB-KW"/>
</dbReference>
<organism evidence="4">
    <name type="scientific">Menopon gallinae</name>
    <name type="common">poultry shaft louse</name>
    <dbReference type="NCBI Taxonomy" id="328185"/>
    <lineage>
        <taxon>Eukaryota</taxon>
        <taxon>Metazoa</taxon>
        <taxon>Ecdysozoa</taxon>
        <taxon>Arthropoda</taxon>
        <taxon>Hexapoda</taxon>
        <taxon>Insecta</taxon>
        <taxon>Pterygota</taxon>
        <taxon>Neoptera</taxon>
        <taxon>Paraneoptera</taxon>
        <taxon>Psocodea</taxon>
        <taxon>Troctomorpha</taxon>
        <taxon>Phthiraptera</taxon>
        <taxon>Amblycera</taxon>
        <taxon>Menoponidae</taxon>
        <taxon>Menopon</taxon>
    </lineage>
</organism>
<proteinExistence type="predicted"/>
<dbReference type="PROSITE" id="PS50292">
    <property type="entry name" value="PEROXIDASE_3"/>
    <property type="match status" value="1"/>
</dbReference>
<dbReference type="GO" id="GO:0020037">
    <property type="term" value="F:heme binding"/>
    <property type="evidence" value="ECO:0007669"/>
    <property type="project" value="InterPro"/>
</dbReference>
<keyword evidence="2" id="KW-0349">Heme</keyword>
<dbReference type="PRINTS" id="PR00457">
    <property type="entry name" value="ANPEROXIDASE"/>
</dbReference>
<keyword evidence="3" id="KW-0732">Signal</keyword>
<dbReference type="AlphaFoldDB" id="A0AAW2HNL5"/>
<dbReference type="SUPFAM" id="SSF48113">
    <property type="entry name" value="Heme-dependent peroxidases"/>
    <property type="match status" value="1"/>
</dbReference>
<comment type="caution">
    <text evidence="4">The sequence shown here is derived from an EMBL/GenBank/DDBJ whole genome shotgun (WGS) entry which is preliminary data.</text>
</comment>
<evidence type="ECO:0000256" key="3">
    <source>
        <dbReference type="SAM" id="SignalP"/>
    </source>
</evidence>
<name>A0AAW2HNL5_9NEOP</name>
<feature type="chain" id="PRO_5043385547" description="Peroxidase" evidence="3">
    <location>
        <begin position="23"/>
        <end position="705"/>
    </location>
</feature>
<sequence>MKRMKLSWISVLALFLVSSIKGDEAANKTKRSFDQVAQPSIDQFSGLVNNFQPGYSSVFFSTPKATFMTQQAFIGGIGNTSPATQYGPNYYQTVLAQNGPIQCISVTRNCKFLKYRTFDGTCNNLKNPSLGAANTVFTRLVPPKYSDGIYKPPLSWSGKPLPNARLISVAVFPDVNLQDPQLTLAAMQWGQIMTHDMALATGTTFSDQLSAPCCSQDGRTVTTEGLTARYCFPILVPEEDPLYKKYQQGCLNFARTLTDQDVGCGSQYKPAEQIVSVTHFLDASNVYGSNDDIAASLRTFEGGRLIVEYRNGAAWPPMNVNRTTACPVMRTTVDVCYMAGDVRVNQNTQLTVLQVLLLREHNRIADQLAHINPHWNDEIIYQEARKIVIAEVQFISYYEWLPIFFGTQNLMNYGIIYDPLKNIYINDYNEHVDPRVINEHSTGAFRAFHTNIQGFLKLITEERHSKGAVRLSDYFNNPSILEYGDNFNDLTRGLATQPQQASDQYHTVEITDFLFRDNQPFGFDLKAIDVQRGRDHGLPSYNTMREYCGLKRAEHFEDFMDYIPFESVQKLRSLYEHPDDVDLNVGGLLESLLPGTLSGPTYLCIMLEQFYRTRVGDRFFFENAQHEGAFSPEQLMEIKKTSLARLMCDNGNEIFSIQPRAFVKISDANPIVPCNDIQSIPIVNLNAWKDFGGKGAEGFSTYFFK</sequence>
<protein>
    <recommendedName>
        <fullName evidence="5">Peroxidase</fullName>
    </recommendedName>
</protein>
<dbReference type="CDD" id="cd09823">
    <property type="entry name" value="peroxinectin_like"/>
    <property type="match status" value="1"/>
</dbReference>
<dbReference type="InterPro" id="IPR010255">
    <property type="entry name" value="Haem_peroxidase_sf"/>
</dbReference>
<dbReference type="Gene3D" id="1.10.640.10">
    <property type="entry name" value="Haem peroxidase domain superfamily, animal type"/>
    <property type="match status" value="1"/>
</dbReference>
<dbReference type="GO" id="GO:0006979">
    <property type="term" value="P:response to oxidative stress"/>
    <property type="evidence" value="ECO:0007669"/>
    <property type="project" value="InterPro"/>
</dbReference>
<evidence type="ECO:0008006" key="5">
    <source>
        <dbReference type="Google" id="ProtNLM"/>
    </source>
</evidence>
<reference evidence="4" key="1">
    <citation type="journal article" date="2024" name="Gigascience">
        <title>Chromosome-level genome of the poultry shaft louse Menopon gallinae provides insight into the host-switching and adaptive evolution of parasitic lice.</title>
        <authorList>
            <person name="Xu Y."/>
            <person name="Ma L."/>
            <person name="Liu S."/>
            <person name="Liang Y."/>
            <person name="Liu Q."/>
            <person name="He Z."/>
            <person name="Tian L."/>
            <person name="Duan Y."/>
            <person name="Cai W."/>
            <person name="Li H."/>
            <person name="Song F."/>
        </authorList>
    </citation>
    <scope>NUCLEOTIDE SEQUENCE</scope>
    <source>
        <strain evidence="4">Cailab_2023a</strain>
    </source>
</reference>
<dbReference type="Pfam" id="PF03098">
    <property type="entry name" value="An_peroxidase"/>
    <property type="match status" value="1"/>
</dbReference>
<accession>A0AAW2HNL5</accession>
<keyword evidence="2" id="KW-0479">Metal-binding</keyword>
<dbReference type="InterPro" id="IPR037120">
    <property type="entry name" value="Haem_peroxidase_sf_animal"/>
</dbReference>
<keyword evidence="1" id="KW-0575">Peroxidase</keyword>
<dbReference type="FunFam" id="1.10.640.10:FF:000009">
    <property type="entry name" value="Peroxidase, isoform B"/>
    <property type="match status" value="1"/>
</dbReference>
<feature type="signal peptide" evidence="3">
    <location>
        <begin position="1"/>
        <end position="22"/>
    </location>
</feature>
<feature type="binding site" description="axial binding residue" evidence="2">
    <location>
        <position position="449"/>
    </location>
    <ligand>
        <name>heme b</name>
        <dbReference type="ChEBI" id="CHEBI:60344"/>
    </ligand>
    <ligandPart>
        <name>Fe</name>
        <dbReference type="ChEBI" id="CHEBI:18248"/>
    </ligandPart>
</feature>
<evidence type="ECO:0000256" key="1">
    <source>
        <dbReference type="ARBA" id="ARBA00022559"/>
    </source>
</evidence>